<keyword evidence="5" id="KW-1185">Reference proteome</keyword>
<dbReference type="Gene3D" id="3.40.50.1820">
    <property type="entry name" value="alpha/beta hydrolase"/>
    <property type="match status" value="1"/>
</dbReference>
<keyword evidence="2 4" id="KW-0378">Hydrolase</keyword>
<gene>
    <name evidence="4" type="ORF">CFAM422_006628</name>
</gene>
<accession>A0A9P4XE05</accession>
<evidence type="ECO:0000313" key="5">
    <source>
        <dbReference type="Proteomes" id="UP000801864"/>
    </source>
</evidence>
<dbReference type="InterPro" id="IPR013595">
    <property type="entry name" value="Pept_S33_TAP-like_C"/>
</dbReference>
<dbReference type="PANTHER" id="PTHR43248">
    <property type="entry name" value="2-SUCCINYL-6-HYDROXY-2,4-CYCLOHEXADIENE-1-CARBOXYLATE SYNTHASE"/>
    <property type="match status" value="1"/>
</dbReference>
<comment type="similarity">
    <text evidence="1">Belongs to the peptidase S33 family.</text>
</comment>
<name>A0A9P4XE05_9HYPO</name>
<organism evidence="4 5">
    <name type="scientific">Trichoderma lentiforme</name>
    <dbReference type="NCBI Taxonomy" id="1567552"/>
    <lineage>
        <taxon>Eukaryota</taxon>
        <taxon>Fungi</taxon>
        <taxon>Dikarya</taxon>
        <taxon>Ascomycota</taxon>
        <taxon>Pezizomycotina</taxon>
        <taxon>Sordariomycetes</taxon>
        <taxon>Hypocreomycetidae</taxon>
        <taxon>Hypocreales</taxon>
        <taxon>Hypocreaceae</taxon>
        <taxon>Trichoderma</taxon>
    </lineage>
</organism>
<evidence type="ECO:0000256" key="1">
    <source>
        <dbReference type="ARBA" id="ARBA00010088"/>
    </source>
</evidence>
<evidence type="ECO:0000313" key="4">
    <source>
        <dbReference type="EMBL" id="KAF3069886.1"/>
    </source>
</evidence>
<dbReference type="Proteomes" id="UP000801864">
    <property type="component" value="Unassembled WGS sequence"/>
</dbReference>
<dbReference type="Pfam" id="PF08386">
    <property type="entry name" value="Abhydrolase_4"/>
    <property type="match status" value="1"/>
</dbReference>
<dbReference type="SUPFAM" id="SSF53474">
    <property type="entry name" value="alpha/beta-Hydrolases"/>
    <property type="match status" value="1"/>
</dbReference>
<evidence type="ECO:0000259" key="3">
    <source>
        <dbReference type="Pfam" id="PF08386"/>
    </source>
</evidence>
<feature type="non-terminal residue" evidence="4">
    <location>
        <position position="1"/>
    </location>
</feature>
<dbReference type="PANTHER" id="PTHR43248:SF25">
    <property type="entry name" value="AB HYDROLASE-1 DOMAIN-CONTAINING PROTEIN-RELATED"/>
    <property type="match status" value="1"/>
</dbReference>
<dbReference type="AlphaFoldDB" id="A0A9P4XE05"/>
<reference evidence="4 5" key="1">
    <citation type="submission" date="2018-06" db="EMBL/GenBank/DDBJ databases">
        <title>Genome analysis of cellulolytic fungus Trichoderma lentiforme CFAM-422.</title>
        <authorList>
            <person name="Steindorff A.S."/>
            <person name="Formighieri E.F."/>
            <person name="Midorikawa G.E.O."/>
            <person name="Tamietti M.S."/>
            <person name="Ramos E.Z."/>
            <person name="Silva A.S."/>
            <person name="Bon E.P.S."/>
            <person name="Mendes T.D."/>
            <person name="Damaso M.C.T."/>
            <person name="Favaro L.C.L."/>
        </authorList>
    </citation>
    <scope>NUCLEOTIDE SEQUENCE [LARGE SCALE GENOMIC DNA]</scope>
    <source>
        <strain evidence="4 5">CFAM-422</strain>
    </source>
</reference>
<protein>
    <submittedName>
        <fullName evidence="4">Hydrolase</fullName>
    </submittedName>
</protein>
<dbReference type="GO" id="GO:0016787">
    <property type="term" value="F:hydrolase activity"/>
    <property type="evidence" value="ECO:0007669"/>
    <property type="project" value="UniProtKB-KW"/>
</dbReference>
<proteinExistence type="inferred from homology"/>
<feature type="domain" description="Peptidase S33 tripeptidyl aminopeptidase-like C-terminal" evidence="3">
    <location>
        <begin position="528"/>
        <end position="641"/>
    </location>
</feature>
<dbReference type="EMBL" id="QLNT01000011">
    <property type="protein sequence ID" value="KAF3069886.1"/>
    <property type="molecule type" value="Genomic_DNA"/>
</dbReference>
<sequence>LESAAVNGRWKIDEPPIHPSIGYWIGFLSPRNLHESQAVAGSRRSLYGPSIRFPFLIFPILREENENCTASMHLATQSVLIALSFALADATALAPELDWDTIKPNRHLEYHDCYDGYQCARLEVPLDWTNSTDTRTAVIAIAKLPAVVSDDDPSFGGSIFVNPGGPGASGVSFVLSDGHDLQQYVDKPGRRHYEIFSWDPRGIGRTTPSSNCFRSDIVSRSAWQVEARGNGGLDKSIDSIKYGLAMSKALSQRCKDSEKQWGDGMAFVNTPSVARDMVEMLDKIDELRKLEGVSKAQDDARQELRKRTEEDDVPRLQYIGFSYGTALGNYFASLYPGRVGRMVLDGVVHADDYANGPGWLTNLHDTDEILEEFWRGCHQAGPSICTLATGSDASPSEIKTRFWSWVADLDDVPIPALSSSGTIVVITGDDIRKLVGSSLYNPIRTFKLLATTLHEAMKGNTTELVSNLMKFGHLPNLDTVCSDNNSTKPAAILPESQSAVICGDGDDITDKDAGWWSKYVQRQMSKSKLFGSYWSNIRFSCSSWPFRPNLSFKGPFTTPKAHPNLVAGHPAAPLLFLSPRLDPVTPLNSARAMAANHPGAAVVVQESMGHCVIGTAPSDCTKKIVADYFESGTVPSEEVACKTQCGPWDDNCSGYSPEAASTGDFASWQLQGNPLLFRQ</sequence>
<dbReference type="InterPro" id="IPR051601">
    <property type="entry name" value="Serine_prot/Carboxylest_S33"/>
</dbReference>
<evidence type="ECO:0000256" key="2">
    <source>
        <dbReference type="ARBA" id="ARBA00022801"/>
    </source>
</evidence>
<dbReference type="InterPro" id="IPR029058">
    <property type="entry name" value="AB_hydrolase_fold"/>
</dbReference>
<comment type="caution">
    <text evidence="4">The sequence shown here is derived from an EMBL/GenBank/DDBJ whole genome shotgun (WGS) entry which is preliminary data.</text>
</comment>